<dbReference type="InterPro" id="IPR013783">
    <property type="entry name" value="Ig-like_fold"/>
</dbReference>
<evidence type="ECO:0000313" key="1">
    <source>
        <dbReference type="EMBL" id="GAI26964.1"/>
    </source>
</evidence>
<dbReference type="AlphaFoldDB" id="X1P7T9"/>
<feature type="non-terminal residue" evidence="1">
    <location>
        <position position="1"/>
    </location>
</feature>
<name>X1P7T9_9ZZZZ</name>
<gene>
    <name evidence="1" type="ORF">S06H3_26178</name>
</gene>
<comment type="caution">
    <text evidence="1">The sequence shown here is derived from an EMBL/GenBank/DDBJ whole genome shotgun (WGS) entry which is preliminary data.</text>
</comment>
<dbReference type="Gene3D" id="2.60.40.10">
    <property type="entry name" value="Immunoglobulins"/>
    <property type="match status" value="1"/>
</dbReference>
<reference evidence="1" key="1">
    <citation type="journal article" date="2014" name="Front. Microbiol.">
        <title>High frequency of phylogenetically diverse reductive dehalogenase-homologous genes in deep subseafloor sedimentary metagenomes.</title>
        <authorList>
            <person name="Kawai M."/>
            <person name="Futagami T."/>
            <person name="Toyoda A."/>
            <person name="Takaki Y."/>
            <person name="Nishi S."/>
            <person name="Hori S."/>
            <person name="Arai W."/>
            <person name="Tsubouchi T."/>
            <person name="Morono Y."/>
            <person name="Uchiyama I."/>
            <person name="Ito T."/>
            <person name="Fujiyama A."/>
            <person name="Inagaki F."/>
            <person name="Takami H."/>
        </authorList>
    </citation>
    <scope>NUCLEOTIDE SEQUENCE</scope>
    <source>
        <strain evidence="1">Expedition CK06-06</strain>
    </source>
</reference>
<protein>
    <recommendedName>
        <fullName evidence="2">Fibronectin type-III domain-containing protein</fullName>
    </recommendedName>
</protein>
<accession>X1P7T9</accession>
<dbReference type="EMBL" id="BARV01015106">
    <property type="protein sequence ID" value="GAI26964.1"/>
    <property type="molecule type" value="Genomic_DNA"/>
</dbReference>
<feature type="non-terminal residue" evidence="1">
    <location>
        <position position="296"/>
    </location>
</feature>
<sequence length="296" mass="31221">CTQEYVEVDYTTAVLAAPNAATGISSTSAILNGTIEDDLGDTYDGRFQWGRTEDYGNDTPWQAGAFTTGDTFTQLIEGLEPGTLYHFRAQARDGIGTVSGADVTFWTLKPSVGKAYAFSRELHIKRAIDVVDKASIAASGITTLADCKGINLIEVPSSLALTVEATYDAAATQGIKIHVRTSLTDRVVGTHTGADGAAALTDAEAHFVVNELIGLTIKNLTDGSSGAITANTATGVTATLVGGTDNDWDSGDAYIIEGAGYDTEDWDSFTPAFAADSSIRQTEHYDVDPVYLKVLV</sequence>
<dbReference type="InterPro" id="IPR036116">
    <property type="entry name" value="FN3_sf"/>
</dbReference>
<organism evidence="1">
    <name type="scientific">marine sediment metagenome</name>
    <dbReference type="NCBI Taxonomy" id="412755"/>
    <lineage>
        <taxon>unclassified sequences</taxon>
        <taxon>metagenomes</taxon>
        <taxon>ecological metagenomes</taxon>
    </lineage>
</organism>
<dbReference type="SUPFAM" id="SSF49265">
    <property type="entry name" value="Fibronectin type III"/>
    <property type="match status" value="1"/>
</dbReference>
<evidence type="ECO:0008006" key="2">
    <source>
        <dbReference type="Google" id="ProtNLM"/>
    </source>
</evidence>
<proteinExistence type="predicted"/>